<evidence type="ECO:0000313" key="2">
    <source>
        <dbReference type="EMBL" id="QEL19192.1"/>
    </source>
</evidence>
<proteinExistence type="predicted"/>
<sequence>MDPQLEKSDAGDNPTSNTPAMAIAPPGKKGRSKFAWTPERKEFCRLYVQTHNGAESYRRSHGSTDANGRELLYQTLAKRGERLLRHPAIQAEIWSKEGPFWRLFPLSIDGLLAEAAKLTFSNMGDYFDFSGEHITLKKANQITRHQQGAIQHLKVKTRRVKKVIGEDPSGKPIYQETVTQSVDLKLYPKTKSWEMLAKVLGIGSPRDVMETLLEKLPPELRVQVATILLAAMESEEARERSKRKMTVTAN</sequence>
<organism evidence="2 3">
    <name type="scientific">Limnoglobus roseus</name>
    <dbReference type="NCBI Taxonomy" id="2598579"/>
    <lineage>
        <taxon>Bacteria</taxon>
        <taxon>Pseudomonadati</taxon>
        <taxon>Planctomycetota</taxon>
        <taxon>Planctomycetia</taxon>
        <taxon>Gemmatales</taxon>
        <taxon>Gemmataceae</taxon>
        <taxon>Limnoglobus</taxon>
    </lineage>
</organism>
<keyword evidence="3" id="KW-1185">Reference proteome</keyword>
<dbReference type="Proteomes" id="UP000324974">
    <property type="component" value="Chromosome"/>
</dbReference>
<feature type="region of interest" description="Disordered" evidence="1">
    <location>
        <begin position="1"/>
        <end position="33"/>
    </location>
</feature>
<gene>
    <name evidence="2" type="ORF">PX52LOC_06252</name>
</gene>
<dbReference type="Gene3D" id="1.10.10.1400">
    <property type="entry name" value="Terminase, small subunit, N-terminal DNA-binding domain, HTH motif"/>
    <property type="match status" value="1"/>
</dbReference>
<protein>
    <submittedName>
        <fullName evidence="2">Terminase small subunit</fullName>
    </submittedName>
</protein>
<dbReference type="InterPro" id="IPR038713">
    <property type="entry name" value="Terminase_Gp1_N_sf"/>
</dbReference>
<dbReference type="EMBL" id="CP042425">
    <property type="protein sequence ID" value="QEL19192.1"/>
    <property type="molecule type" value="Genomic_DNA"/>
</dbReference>
<dbReference type="AlphaFoldDB" id="A0A5C1AN88"/>
<accession>A0A5C1AN88</accession>
<reference evidence="3" key="1">
    <citation type="submission" date="2019-08" db="EMBL/GenBank/DDBJ databases">
        <title>Limnoglobus roseus gen. nov., sp. nov., a novel freshwater planctomycete with a giant genome from the family Gemmataceae.</title>
        <authorList>
            <person name="Kulichevskaya I.S."/>
            <person name="Naumoff D.G."/>
            <person name="Miroshnikov K."/>
            <person name="Ivanova A."/>
            <person name="Philippov D.A."/>
            <person name="Hakobyan A."/>
            <person name="Rijpstra I.C."/>
            <person name="Sinninghe Damste J.S."/>
            <person name="Liesack W."/>
            <person name="Dedysh S.N."/>
        </authorList>
    </citation>
    <scope>NUCLEOTIDE SEQUENCE [LARGE SCALE GENOMIC DNA]</scope>
    <source>
        <strain evidence="3">PX52</strain>
    </source>
</reference>
<name>A0A5C1AN88_9BACT</name>
<dbReference type="KEGG" id="lrs:PX52LOC_06252"/>
<feature type="compositionally biased region" description="Basic and acidic residues" evidence="1">
    <location>
        <begin position="1"/>
        <end position="10"/>
    </location>
</feature>
<evidence type="ECO:0000313" key="3">
    <source>
        <dbReference type="Proteomes" id="UP000324974"/>
    </source>
</evidence>
<dbReference type="Pfam" id="PF03592">
    <property type="entry name" value="Terminase_2"/>
    <property type="match status" value="1"/>
</dbReference>
<dbReference type="GO" id="GO:0051276">
    <property type="term" value="P:chromosome organization"/>
    <property type="evidence" value="ECO:0007669"/>
    <property type="project" value="InterPro"/>
</dbReference>
<dbReference type="InterPro" id="IPR005335">
    <property type="entry name" value="Terminase_ssu"/>
</dbReference>
<evidence type="ECO:0000256" key="1">
    <source>
        <dbReference type="SAM" id="MobiDB-lite"/>
    </source>
</evidence>